<dbReference type="Gene3D" id="1.10.238.10">
    <property type="entry name" value="EF-hand"/>
    <property type="match status" value="1"/>
</dbReference>
<keyword evidence="3" id="KW-0547">Nucleotide-binding</keyword>
<dbReference type="EMBL" id="MPUH01000658">
    <property type="protein sequence ID" value="OMJ75995.1"/>
    <property type="molecule type" value="Genomic_DNA"/>
</dbReference>
<dbReference type="Gene3D" id="3.30.200.20">
    <property type="entry name" value="Phosphorylase Kinase, domain 1"/>
    <property type="match status" value="1"/>
</dbReference>
<dbReference type="PROSITE" id="PS50011">
    <property type="entry name" value="PROTEIN_KINASE_DOM"/>
    <property type="match status" value="1"/>
</dbReference>
<keyword evidence="4" id="KW-0418">Kinase</keyword>
<comment type="caution">
    <text evidence="7">The sequence shown here is derived from an EMBL/GenBank/DDBJ whole genome shotgun (WGS) entry which is preliminary data.</text>
</comment>
<name>A0A1R2BH83_9CILI</name>
<evidence type="ECO:0000313" key="7">
    <source>
        <dbReference type="EMBL" id="OMJ75995.1"/>
    </source>
</evidence>
<accession>A0A1R2BH83</accession>
<dbReference type="AlphaFoldDB" id="A0A1R2BH83"/>
<dbReference type="InterPro" id="IPR000719">
    <property type="entry name" value="Prot_kinase_dom"/>
</dbReference>
<sequence>MGNICCANGITLSPESKHHSKSAMVLGHSRMTLNRNLNSFDSVYHLDKNKLGYGSYGDVKLCTDKQLMTCKAVKIINKDYLRTSNIESSWFYSKIDILNRLDHPLIVRFHEFFEECDFFYLLMDYHQEGDLLKHLKSNFPLKEDNICSIIHQLLIATAYMHNKKIAHRDLKLENILITTSSGISIKVIDFDTAAYFEGSVLSGKYGTYHYMAPETMNSYYNEKCDVWSLGVIMYIILTGRTNLPGMSDTQSPSNAHRLKLDFTQSLWQRVSAPAKNLLKKLLEKEPIKRVTAIQALDHLWFKQLSYANYDITFSVLDRIFKFNNKPLIRAAKKIILHLKASKDELTSTEKAFLFLDKDYDGEIYRDDILNFYLLRHTNEEAEEYTTEIMRKFCDFADVVVSYSAFVEVATDEMALADTQNLRYLYDLLRSEEVFRNSDLKNKEERKLGKEVLNVNKLSNVFSKAINIDRDAVQIWADYLQTQKCESLDFEEFSAIVAEGISN</sequence>
<dbReference type="InterPro" id="IPR011992">
    <property type="entry name" value="EF-hand-dom_pair"/>
</dbReference>
<dbReference type="SUPFAM" id="SSF47473">
    <property type="entry name" value="EF-hand"/>
    <property type="match status" value="1"/>
</dbReference>
<gene>
    <name evidence="7" type="ORF">SteCoe_24757</name>
</gene>
<dbReference type="PROSITE" id="PS00108">
    <property type="entry name" value="PROTEIN_KINASE_ST"/>
    <property type="match status" value="1"/>
</dbReference>
<keyword evidence="8" id="KW-1185">Reference proteome</keyword>
<dbReference type="Pfam" id="PF00069">
    <property type="entry name" value="Pkinase"/>
    <property type="match status" value="1"/>
</dbReference>
<dbReference type="SMART" id="SM00220">
    <property type="entry name" value="S_TKc"/>
    <property type="match status" value="1"/>
</dbReference>
<dbReference type="Proteomes" id="UP000187209">
    <property type="component" value="Unassembled WGS sequence"/>
</dbReference>
<evidence type="ECO:0000259" key="6">
    <source>
        <dbReference type="PROSITE" id="PS50011"/>
    </source>
</evidence>
<dbReference type="PANTHER" id="PTHR24349">
    <property type="entry name" value="SERINE/THREONINE-PROTEIN KINASE"/>
    <property type="match status" value="1"/>
</dbReference>
<evidence type="ECO:0000256" key="2">
    <source>
        <dbReference type="ARBA" id="ARBA00022679"/>
    </source>
</evidence>
<evidence type="ECO:0000256" key="1">
    <source>
        <dbReference type="ARBA" id="ARBA00022527"/>
    </source>
</evidence>
<proteinExistence type="predicted"/>
<dbReference type="InterPro" id="IPR008271">
    <property type="entry name" value="Ser/Thr_kinase_AS"/>
</dbReference>
<protein>
    <recommendedName>
        <fullName evidence="6">Protein kinase domain-containing protein</fullName>
    </recommendedName>
</protein>
<dbReference type="Gene3D" id="1.10.510.10">
    <property type="entry name" value="Transferase(Phosphotransferase) domain 1"/>
    <property type="match status" value="1"/>
</dbReference>
<dbReference type="InterPro" id="IPR050205">
    <property type="entry name" value="CDPK_Ser/Thr_kinases"/>
</dbReference>
<keyword evidence="2" id="KW-0808">Transferase</keyword>
<dbReference type="GO" id="GO:0004674">
    <property type="term" value="F:protein serine/threonine kinase activity"/>
    <property type="evidence" value="ECO:0007669"/>
    <property type="project" value="UniProtKB-KW"/>
</dbReference>
<feature type="domain" description="Protein kinase" evidence="6">
    <location>
        <begin position="45"/>
        <end position="301"/>
    </location>
</feature>
<dbReference type="GO" id="GO:0005524">
    <property type="term" value="F:ATP binding"/>
    <property type="evidence" value="ECO:0007669"/>
    <property type="project" value="UniProtKB-KW"/>
</dbReference>
<reference evidence="7 8" key="1">
    <citation type="submission" date="2016-11" db="EMBL/GenBank/DDBJ databases">
        <title>The macronuclear genome of Stentor coeruleus: a giant cell with tiny introns.</title>
        <authorList>
            <person name="Slabodnick M."/>
            <person name="Ruby J.G."/>
            <person name="Reiff S.B."/>
            <person name="Swart E.C."/>
            <person name="Gosai S."/>
            <person name="Prabakaran S."/>
            <person name="Witkowska E."/>
            <person name="Larue G.E."/>
            <person name="Fisher S."/>
            <person name="Freeman R.M."/>
            <person name="Gunawardena J."/>
            <person name="Chu W."/>
            <person name="Stover N.A."/>
            <person name="Gregory B.D."/>
            <person name="Nowacki M."/>
            <person name="Derisi J."/>
            <person name="Roy S.W."/>
            <person name="Marshall W.F."/>
            <person name="Sood P."/>
        </authorList>
    </citation>
    <scope>NUCLEOTIDE SEQUENCE [LARGE SCALE GENOMIC DNA]</scope>
    <source>
        <strain evidence="7">WM001</strain>
    </source>
</reference>
<evidence type="ECO:0000256" key="5">
    <source>
        <dbReference type="ARBA" id="ARBA00022840"/>
    </source>
</evidence>
<dbReference type="OrthoDB" id="10252171at2759"/>
<dbReference type="InterPro" id="IPR011009">
    <property type="entry name" value="Kinase-like_dom_sf"/>
</dbReference>
<dbReference type="SUPFAM" id="SSF56112">
    <property type="entry name" value="Protein kinase-like (PK-like)"/>
    <property type="match status" value="1"/>
</dbReference>
<keyword evidence="1" id="KW-0723">Serine/threonine-protein kinase</keyword>
<keyword evidence="5" id="KW-0067">ATP-binding</keyword>
<evidence type="ECO:0000256" key="3">
    <source>
        <dbReference type="ARBA" id="ARBA00022741"/>
    </source>
</evidence>
<evidence type="ECO:0000256" key="4">
    <source>
        <dbReference type="ARBA" id="ARBA00022777"/>
    </source>
</evidence>
<evidence type="ECO:0000313" key="8">
    <source>
        <dbReference type="Proteomes" id="UP000187209"/>
    </source>
</evidence>
<organism evidence="7 8">
    <name type="scientific">Stentor coeruleus</name>
    <dbReference type="NCBI Taxonomy" id="5963"/>
    <lineage>
        <taxon>Eukaryota</taxon>
        <taxon>Sar</taxon>
        <taxon>Alveolata</taxon>
        <taxon>Ciliophora</taxon>
        <taxon>Postciliodesmatophora</taxon>
        <taxon>Heterotrichea</taxon>
        <taxon>Heterotrichida</taxon>
        <taxon>Stentoridae</taxon>
        <taxon>Stentor</taxon>
    </lineage>
</organism>